<feature type="chain" id="PRO_5034579649" description="Secreted protein" evidence="2">
    <location>
        <begin position="37"/>
        <end position="104"/>
    </location>
</feature>
<evidence type="ECO:0000256" key="1">
    <source>
        <dbReference type="SAM" id="MobiDB-lite"/>
    </source>
</evidence>
<dbReference type="Proteomes" id="UP000663419">
    <property type="component" value="Chromosome 1"/>
</dbReference>
<sequence length="104" mass="11728">MLFTFLNFPRLREAQGSSNPILFLSLIWLCAGSWHASSPGENNIHKKCTPNWTFHVLKNRLSILGNRFHQADQLNAVDWCQMPDSPNRMDATSHAKHGSTPGRG</sequence>
<dbReference type="VEuPathDB" id="FungiDB:I7I53_10853"/>
<organism evidence="3 4">
    <name type="scientific">Ajellomyces capsulatus (strain H88)</name>
    <name type="common">Darling's disease fungus</name>
    <name type="synonym">Histoplasma capsulatum</name>
    <dbReference type="NCBI Taxonomy" id="544711"/>
    <lineage>
        <taxon>Eukaryota</taxon>
        <taxon>Fungi</taxon>
        <taxon>Dikarya</taxon>
        <taxon>Ascomycota</taxon>
        <taxon>Pezizomycotina</taxon>
        <taxon>Eurotiomycetes</taxon>
        <taxon>Eurotiomycetidae</taxon>
        <taxon>Onygenales</taxon>
        <taxon>Ajellomycetaceae</taxon>
        <taxon>Histoplasma</taxon>
    </lineage>
</organism>
<reference evidence="3" key="1">
    <citation type="submission" date="2021-01" db="EMBL/GenBank/DDBJ databases">
        <title>Chromosome-level genome assembly of a human fungal pathogen reveals clustering of transcriptionally co-regulated genes.</title>
        <authorList>
            <person name="Voorhies M."/>
            <person name="Cohen S."/>
            <person name="Shea T.P."/>
            <person name="Petrus S."/>
            <person name="Munoz J.F."/>
            <person name="Poplawski S."/>
            <person name="Goldman W.E."/>
            <person name="Michael T."/>
            <person name="Cuomo C.A."/>
            <person name="Sil A."/>
            <person name="Beyhan S."/>
        </authorList>
    </citation>
    <scope>NUCLEOTIDE SEQUENCE</scope>
    <source>
        <strain evidence="3">H88</strain>
    </source>
</reference>
<gene>
    <name evidence="3" type="ORF">I7I53_10853</name>
</gene>
<keyword evidence="2" id="KW-0732">Signal</keyword>
<accession>A0A8A1LBM1</accession>
<evidence type="ECO:0008006" key="5">
    <source>
        <dbReference type="Google" id="ProtNLM"/>
    </source>
</evidence>
<evidence type="ECO:0000313" key="3">
    <source>
        <dbReference type="EMBL" id="QSS50235.1"/>
    </source>
</evidence>
<feature type="region of interest" description="Disordered" evidence="1">
    <location>
        <begin position="85"/>
        <end position="104"/>
    </location>
</feature>
<protein>
    <recommendedName>
        <fullName evidence="5">Secreted protein</fullName>
    </recommendedName>
</protein>
<feature type="signal peptide" evidence="2">
    <location>
        <begin position="1"/>
        <end position="36"/>
    </location>
</feature>
<dbReference type="EMBL" id="CP069102">
    <property type="protein sequence ID" value="QSS50235.1"/>
    <property type="molecule type" value="Genomic_DNA"/>
</dbReference>
<dbReference type="AlphaFoldDB" id="A0A8A1LBM1"/>
<proteinExistence type="predicted"/>
<evidence type="ECO:0000256" key="2">
    <source>
        <dbReference type="SAM" id="SignalP"/>
    </source>
</evidence>
<name>A0A8A1LBM1_AJEC8</name>
<evidence type="ECO:0000313" key="4">
    <source>
        <dbReference type="Proteomes" id="UP000663419"/>
    </source>
</evidence>